<keyword evidence="2" id="KW-1133">Transmembrane helix</keyword>
<name>A0A1G1Z4G7_9BACT</name>
<dbReference type="STRING" id="1797690.A3B23_01175"/>
<accession>A0A1G1Z4G7</accession>
<dbReference type="AlphaFoldDB" id="A0A1G1Z4G7"/>
<gene>
    <name evidence="3" type="ORF">A3B23_01175</name>
</gene>
<comment type="caution">
    <text evidence="3">The sequence shown here is derived from an EMBL/GenBank/DDBJ whole genome shotgun (WGS) entry which is preliminary data.</text>
</comment>
<reference evidence="3 4" key="1">
    <citation type="journal article" date="2016" name="Nat. Commun.">
        <title>Thousands of microbial genomes shed light on interconnected biogeochemical processes in an aquifer system.</title>
        <authorList>
            <person name="Anantharaman K."/>
            <person name="Brown C.T."/>
            <person name="Hug L.A."/>
            <person name="Sharon I."/>
            <person name="Castelle C.J."/>
            <person name="Probst A.J."/>
            <person name="Thomas B.C."/>
            <person name="Singh A."/>
            <person name="Wilkins M.J."/>
            <person name="Karaoz U."/>
            <person name="Brodie E.L."/>
            <person name="Williams K.H."/>
            <person name="Hubbard S.S."/>
            <person name="Banfield J.F."/>
        </authorList>
    </citation>
    <scope>NUCLEOTIDE SEQUENCE [LARGE SCALE GENOMIC DNA]</scope>
</reference>
<evidence type="ECO:0000256" key="2">
    <source>
        <dbReference type="SAM" id="Phobius"/>
    </source>
</evidence>
<evidence type="ECO:0000313" key="4">
    <source>
        <dbReference type="Proteomes" id="UP000178744"/>
    </source>
</evidence>
<dbReference type="EMBL" id="MHIY01000023">
    <property type="protein sequence ID" value="OGY59551.1"/>
    <property type="molecule type" value="Genomic_DNA"/>
</dbReference>
<keyword evidence="2" id="KW-0472">Membrane</keyword>
<sequence length="106" mass="11598">MNHPSNKAIIFSIIFLGAGSFLAYFYLNANGPPDVVEPLVNGDVLTLEEQAEILRKLTSAPPPPFTAKSTISDQDLARLTKEMTATGESTISEKDMQRLKQEMSAK</sequence>
<feature type="compositionally biased region" description="Basic and acidic residues" evidence="1">
    <location>
        <begin position="91"/>
        <end position="106"/>
    </location>
</feature>
<organism evidence="3 4">
    <name type="scientific">Candidatus Colwellbacteria bacterium RIFCSPLOWO2_01_FULL_48_10</name>
    <dbReference type="NCBI Taxonomy" id="1797690"/>
    <lineage>
        <taxon>Bacteria</taxon>
        <taxon>Candidatus Colwelliibacteriota</taxon>
    </lineage>
</organism>
<evidence type="ECO:0000256" key="1">
    <source>
        <dbReference type="SAM" id="MobiDB-lite"/>
    </source>
</evidence>
<feature type="region of interest" description="Disordered" evidence="1">
    <location>
        <begin position="83"/>
        <end position="106"/>
    </location>
</feature>
<evidence type="ECO:0000313" key="3">
    <source>
        <dbReference type="EMBL" id="OGY59551.1"/>
    </source>
</evidence>
<protein>
    <submittedName>
        <fullName evidence="3">Uncharacterized protein</fullName>
    </submittedName>
</protein>
<dbReference type="Proteomes" id="UP000178744">
    <property type="component" value="Unassembled WGS sequence"/>
</dbReference>
<feature type="transmembrane region" description="Helical" evidence="2">
    <location>
        <begin position="9"/>
        <end position="27"/>
    </location>
</feature>
<keyword evidence="2" id="KW-0812">Transmembrane</keyword>
<proteinExistence type="predicted"/>